<organism evidence="2 3">
    <name type="scientific">Bacillus aquiflavi</name>
    <dbReference type="NCBI Taxonomy" id="2672567"/>
    <lineage>
        <taxon>Bacteria</taxon>
        <taxon>Bacillati</taxon>
        <taxon>Bacillota</taxon>
        <taxon>Bacilli</taxon>
        <taxon>Bacillales</taxon>
        <taxon>Bacillaceae</taxon>
        <taxon>Bacillus</taxon>
    </lineage>
</organism>
<dbReference type="EMBL" id="JACEIO010000021">
    <property type="protein sequence ID" value="MBA4537420.1"/>
    <property type="molecule type" value="Genomic_DNA"/>
</dbReference>
<dbReference type="Proteomes" id="UP000570010">
    <property type="component" value="Unassembled WGS sequence"/>
</dbReference>
<dbReference type="EMBL" id="JAAIWN010000019">
    <property type="protein sequence ID" value="NEY81675.1"/>
    <property type="molecule type" value="Genomic_DNA"/>
</dbReference>
<gene>
    <name evidence="2" type="ORF">G4D64_09225</name>
    <name evidence="1" type="ORF">H1Z61_09835</name>
</gene>
<dbReference type="Pfam" id="PF10604">
    <property type="entry name" value="Polyketide_cyc2"/>
    <property type="match status" value="1"/>
</dbReference>
<evidence type="ECO:0000313" key="4">
    <source>
        <dbReference type="Proteomes" id="UP000570010"/>
    </source>
</evidence>
<dbReference type="Proteomes" id="UP000472971">
    <property type="component" value="Unassembled WGS sequence"/>
</dbReference>
<dbReference type="InterPro" id="IPR019587">
    <property type="entry name" value="Polyketide_cyclase/dehydratase"/>
</dbReference>
<evidence type="ECO:0000313" key="1">
    <source>
        <dbReference type="EMBL" id="MBA4537420.1"/>
    </source>
</evidence>
<protein>
    <submittedName>
        <fullName evidence="2">DUF3284 domain-containing protein</fullName>
    </submittedName>
    <submittedName>
        <fullName evidence="1">SRPBCC family protein</fullName>
    </submittedName>
</protein>
<dbReference type="InterPro" id="IPR023393">
    <property type="entry name" value="START-like_dom_sf"/>
</dbReference>
<evidence type="ECO:0000313" key="3">
    <source>
        <dbReference type="Proteomes" id="UP000472971"/>
    </source>
</evidence>
<accession>A0A6B3VZE2</accession>
<dbReference type="RefSeq" id="WP_163242072.1">
    <property type="nucleotide sequence ID" value="NZ_CP082780.1"/>
</dbReference>
<proteinExistence type="predicted"/>
<sequence>MADFRASAIIARPLTDVFDFAANLENAPKMTVNVVKMEKTTDGPIGVGSKFIETRNIRGKEAKAHIEITEFVPYQSYTIESSANGLKLIYRYLFHEIEEGTQVEMEAHIKTTGIKMAITRPIIVKMIKNDDGYQLNYLKKSMEEQEEKDGK</sequence>
<name>A0A6B3VZE2_9BACI</name>
<comment type="caution">
    <text evidence="2">The sequence shown here is derived from an EMBL/GenBank/DDBJ whole genome shotgun (WGS) entry which is preliminary data.</text>
</comment>
<evidence type="ECO:0000313" key="2">
    <source>
        <dbReference type="EMBL" id="NEY81675.1"/>
    </source>
</evidence>
<dbReference type="Gene3D" id="3.30.530.20">
    <property type="match status" value="1"/>
</dbReference>
<reference evidence="2 3" key="1">
    <citation type="submission" date="2020-02" db="EMBL/GenBank/DDBJ databases">
        <title>Bacillus aquiflavi sp. nov., isolated from yellow water of strong flavor Chinese baijiu in Yibin region of China.</title>
        <authorList>
            <person name="Xie J."/>
        </authorList>
    </citation>
    <scope>NUCLEOTIDE SEQUENCE [LARGE SCALE GENOMIC DNA]</scope>
    <source>
        <strain evidence="2 3">3H-10</strain>
    </source>
</reference>
<keyword evidence="3" id="KW-1185">Reference proteome</keyword>
<dbReference type="AlphaFoldDB" id="A0A6B3VZE2"/>
<dbReference type="SUPFAM" id="SSF55961">
    <property type="entry name" value="Bet v1-like"/>
    <property type="match status" value="1"/>
</dbReference>
<reference evidence="1 4" key="2">
    <citation type="submission" date="2020-07" db="EMBL/GenBank/DDBJ databases">
        <authorList>
            <person name="Feng H."/>
        </authorList>
    </citation>
    <scope>NUCLEOTIDE SEQUENCE [LARGE SCALE GENOMIC DNA]</scope>
    <source>
        <strain evidence="4">s-12</strain>
        <strain evidence="1">S-12</strain>
    </source>
</reference>